<dbReference type="EMBL" id="CP071462">
    <property type="protein sequence ID" value="QSX00682.1"/>
    <property type="molecule type" value="Genomic_DNA"/>
</dbReference>
<keyword evidence="1" id="KW-1133">Transmembrane helix</keyword>
<proteinExistence type="predicted"/>
<dbReference type="GeneID" id="63187022"/>
<feature type="transmembrane region" description="Helical" evidence="1">
    <location>
        <begin position="267"/>
        <end position="290"/>
    </location>
</feature>
<dbReference type="InterPro" id="IPR058278">
    <property type="entry name" value="DUF7972"/>
</dbReference>
<name>A0A8A2VGP0_9EURY</name>
<dbReference type="Pfam" id="PF25927">
    <property type="entry name" value="DUF7972"/>
    <property type="match status" value="1"/>
</dbReference>
<keyword evidence="1" id="KW-0812">Transmembrane</keyword>
<feature type="transmembrane region" description="Helical" evidence="1">
    <location>
        <begin position="296"/>
        <end position="320"/>
    </location>
</feature>
<sequence>MNADEPGIDEEERIDEAVSRSDLVHERLRESPIKRWVMLDGNRYAIAGLFSLVVFAACAAIGFAGYIPVTDPGTATTLVAAIVGGTLPFITIVLAINQLVLSQELGWPGDLSDRFEAMATFRREIESLTETAVSPAAPADFLQLVVDTVVERTERLETVADRMTDPDRAAVIREFVEAVETEGELVSASLEDSDFGTFETLSAVLGHFNGAHLYAARQIRAHYADALSDDDLETLDAIVELLGQLAIARQTFKTLYMQYELAHLSKVLLVVGFPTLLGGGIFLMTYSMIIEAVGTPAVLVLVVSGVVTFVFLPFTVLLVYTFRIASIASRTADFGPFVPRVDFEDEAGLEESEE</sequence>
<dbReference type="KEGG" id="hakz:J0X25_06915"/>
<gene>
    <name evidence="2" type="ORF">J0X25_06915</name>
</gene>
<dbReference type="RefSeq" id="WP_207290401.1">
    <property type="nucleotide sequence ID" value="NZ_CP071462.1"/>
</dbReference>
<organism evidence="2 3">
    <name type="scientific">Haloterrigena alkaliphila</name>
    <dbReference type="NCBI Taxonomy" id="2816475"/>
    <lineage>
        <taxon>Archaea</taxon>
        <taxon>Methanobacteriati</taxon>
        <taxon>Methanobacteriota</taxon>
        <taxon>Stenosarchaea group</taxon>
        <taxon>Halobacteria</taxon>
        <taxon>Halobacteriales</taxon>
        <taxon>Natrialbaceae</taxon>
        <taxon>Haloterrigena</taxon>
    </lineage>
</organism>
<evidence type="ECO:0000313" key="2">
    <source>
        <dbReference type="EMBL" id="QSX00682.1"/>
    </source>
</evidence>
<keyword evidence="3" id="KW-1185">Reference proteome</keyword>
<evidence type="ECO:0000313" key="3">
    <source>
        <dbReference type="Proteomes" id="UP000663203"/>
    </source>
</evidence>
<dbReference type="Proteomes" id="UP000663203">
    <property type="component" value="Chromosome"/>
</dbReference>
<reference evidence="2 3" key="1">
    <citation type="submission" date="2021-03" db="EMBL/GenBank/DDBJ databases">
        <title>Haloterrigena longa sp. nov. and Haloterrigena limicola sp. nov., extremely halophilic archaea isolated from a salt lake.</title>
        <authorList>
            <person name="Henglin C."/>
        </authorList>
    </citation>
    <scope>NUCLEOTIDE SEQUENCE [LARGE SCALE GENOMIC DNA]</scope>
    <source>
        <strain evidence="2 3">KZCA68</strain>
    </source>
</reference>
<evidence type="ECO:0000256" key="1">
    <source>
        <dbReference type="SAM" id="Phobius"/>
    </source>
</evidence>
<protein>
    <submittedName>
        <fullName evidence="2">Uncharacterized protein</fullName>
    </submittedName>
</protein>
<dbReference type="AlphaFoldDB" id="A0A8A2VGP0"/>
<feature type="transmembrane region" description="Helical" evidence="1">
    <location>
        <begin position="75"/>
        <end position="96"/>
    </location>
</feature>
<accession>A0A8A2VGP0</accession>
<keyword evidence="1" id="KW-0472">Membrane</keyword>
<feature type="transmembrane region" description="Helical" evidence="1">
    <location>
        <begin position="44"/>
        <end position="69"/>
    </location>
</feature>